<dbReference type="GO" id="GO:0008168">
    <property type="term" value="F:methyltransferase activity"/>
    <property type="evidence" value="ECO:0007669"/>
    <property type="project" value="UniProtKB-KW"/>
</dbReference>
<dbReference type="GO" id="GO:0032259">
    <property type="term" value="P:methylation"/>
    <property type="evidence" value="ECO:0007669"/>
    <property type="project" value="UniProtKB-KW"/>
</dbReference>
<dbReference type="SUPFAM" id="SSF53335">
    <property type="entry name" value="S-adenosyl-L-methionine-dependent methyltransferases"/>
    <property type="match status" value="1"/>
</dbReference>
<evidence type="ECO:0000256" key="1">
    <source>
        <dbReference type="SAM" id="SignalP"/>
    </source>
</evidence>
<accession>A0ABQ6CCS2</accession>
<feature type="signal peptide" evidence="1">
    <location>
        <begin position="1"/>
        <end position="25"/>
    </location>
</feature>
<organism evidence="2 3">
    <name type="scientific">Labrys miyagiensis</name>
    <dbReference type="NCBI Taxonomy" id="346912"/>
    <lineage>
        <taxon>Bacteria</taxon>
        <taxon>Pseudomonadati</taxon>
        <taxon>Pseudomonadota</taxon>
        <taxon>Alphaproteobacteria</taxon>
        <taxon>Hyphomicrobiales</taxon>
        <taxon>Xanthobacteraceae</taxon>
        <taxon>Labrys</taxon>
    </lineage>
</organism>
<keyword evidence="2" id="KW-0808">Transferase</keyword>
<feature type="chain" id="PRO_5045984671" evidence="1">
    <location>
        <begin position="26"/>
        <end position="277"/>
    </location>
</feature>
<dbReference type="EMBL" id="BSPC01000009">
    <property type="protein sequence ID" value="GLS18168.1"/>
    <property type="molecule type" value="Genomic_DNA"/>
</dbReference>
<dbReference type="PROSITE" id="PS51318">
    <property type="entry name" value="TAT"/>
    <property type="match status" value="1"/>
</dbReference>
<keyword evidence="3" id="KW-1185">Reference proteome</keyword>
<dbReference type="RefSeq" id="WP_284310986.1">
    <property type="nucleotide sequence ID" value="NZ_BSPC01000009.1"/>
</dbReference>
<proteinExistence type="predicted"/>
<name>A0ABQ6CCS2_9HYPH</name>
<keyword evidence="1" id="KW-0732">Signal</keyword>
<dbReference type="PIRSF" id="PIRSF031679">
    <property type="entry name" value="Mtase_Alr7345_prd"/>
    <property type="match status" value="1"/>
</dbReference>
<dbReference type="InterPro" id="IPR016980">
    <property type="entry name" value="S-AdoMet-dep_MeTrfase_Alr7345"/>
</dbReference>
<gene>
    <name evidence="2" type="ORF">GCM10007874_11840</name>
</gene>
<comment type="caution">
    <text evidence="2">The sequence shown here is derived from an EMBL/GenBank/DDBJ whole genome shotgun (WGS) entry which is preliminary data.</text>
</comment>
<dbReference type="Proteomes" id="UP001156882">
    <property type="component" value="Unassembled WGS sequence"/>
</dbReference>
<sequence length="277" mass="29615">MPLSRRSVLAAALFLGLGTGLPALAHAQAIDPALQALINGSQRAKFNSVRDRYRHPGEVLTFFGVQPDSTVVEILPGAGGYWAEILAPYLRDKGHYIAANGEKASTSAEVQKDNAGLAAKLAADPAEYGKAEITEFSADKHAIAPAGSADFVLTFRNIHNWMAAGTTKESFAAFYQALKPGGILGVEEHRGKPDQPQDPLAKSGYVRQNVAIGFAEAAGFKYLGSSEVNANPKDTKDYPAGVWTLPPTYKLGAEDHAKYEAIGESDRFILKFQKPGT</sequence>
<evidence type="ECO:0000313" key="2">
    <source>
        <dbReference type="EMBL" id="GLS18168.1"/>
    </source>
</evidence>
<dbReference type="InterPro" id="IPR006311">
    <property type="entry name" value="TAT_signal"/>
</dbReference>
<evidence type="ECO:0000313" key="3">
    <source>
        <dbReference type="Proteomes" id="UP001156882"/>
    </source>
</evidence>
<keyword evidence="2" id="KW-0489">Methyltransferase</keyword>
<dbReference type="InterPro" id="IPR029063">
    <property type="entry name" value="SAM-dependent_MTases_sf"/>
</dbReference>
<reference evidence="3" key="1">
    <citation type="journal article" date="2019" name="Int. J. Syst. Evol. Microbiol.">
        <title>The Global Catalogue of Microorganisms (GCM) 10K type strain sequencing project: providing services to taxonomists for standard genome sequencing and annotation.</title>
        <authorList>
            <consortium name="The Broad Institute Genomics Platform"/>
            <consortium name="The Broad Institute Genome Sequencing Center for Infectious Disease"/>
            <person name="Wu L."/>
            <person name="Ma J."/>
        </authorList>
    </citation>
    <scope>NUCLEOTIDE SEQUENCE [LARGE SCALE GENOMIC DNA]</scope>
    <source>
        <strain evidence="3">NBRC 101365</strain>
    </source>
</reference>
<protein>
    <submittedName>
        <fullName evidence="2">Methyltransferase</fullName>
    </submittedName>
</protein>
<dbReference type="Gene3D" id="3.40.50.150">
    <property type="entry name" value="Vaccinia Virus protein VP39"/>
    <property type="match status" value="1"/>
</dbReference>